<dbReference type="SUPFAM" id="SSF56784">
    <property type="entry name" value="HAD-like"/>
    <property type="match status" value="1"/>
</dbReference>
<name>A0ABV0BU67_9SPHI</name>
<keyword evidence="2" id="KW-1185">Reference proteome</keyword>
<sequence>MLRYQDFPTDKKVFIFELDDVIYPKRDYLLQIYYLFANFLEFTETFPPQADLVTFFKNHLDSQGEDMIFEHATEVFHFDLKYKEHFERLFVNAVLPVKLLMKDGIPELLTAIVNADKQICILTKGNPLMQLNKIKHMEWGPLASKLKVYFVDELKFRNLEPLDYIAEELQIAKNDFIYQDC</sequence>
<evidence type="ECO:0000313" key="1">
    <source>
        <dbReference type="EMBL" id="MEN5378100.1"/>
    </source>
</evidence>
<keyword evidence="1" id="KW-0378">Hydrolase</keyword>
<dbReference type="Gene3D" id="1.10.150.520">
    <property type="match status" value="1"/>
</dbReference>
<protein>
    <submittedName>
        <fullName evidence="1">HAD family hydrolase</fullName>
    </submittedName>
</protein>
<dbReference type="InterPro" id="IPR036412">
    <property type="entry name" value="HAD-like_sf"/>
</dbReference>
<proteinExistence type="predicted"/>
<dbReference type="RefSeq" id="WP_346581415.1">
    <property type="nucleotide sequence ID" value="NZ_JBDJLH010000008.1"/>
</dbReference>
<organism evidence="1 2">
    <name type="scientific">Sphingobacterium kitahiroshimense</name>
    <dbReference type="NCBI Taxonomy" id="470446"/>
    <lineage>
        <taxon>Bacteria</taxon>
        <taxon>Pseudomonadati</taxon>
        <taxon>Bacteroidota</taxon>
        <taxon>Sphingobacteriia</taxon>
        <taxon>Sphingobacteriales</taxon>
        <taxon>Sphingobacteriaceae</taxon>
        <taxon>Sphingobacterium</taxon>
    </lineage>
</organism>
<comment type="caution">
    <text evidence="1">The sequence shown here is derived from an EMBL/GenBank/DDBJ whole genome shotgun (WGS) entry which is preliminary data.</text>
</comment>
<dbReference type="Gene3D" id="3.40.50.1000">
    <property type="entry name" value="HAD superfamily/HAD-like"/>
    <property type="match status" value="1"/>
</dbReference>
<dbReference type="EMBL" id="JBDJNQ010000005">
    <property type="protein sequence ID" value="MEN5378100.1"/>
    <property type="molecule type" value="Genomic_DNA"/>
</dbReference>
<accession>A0ABV0BU67</accession>
<dbReference type="Proteomes" id="UP001409291">
    <property type="component" value="Unassembled WGS sequence"/>
</dbReference>
<dbReference type="GO" id="GO:0016787">
    <property type="term" value="F:hydrolase activity"/>
    <property type="evidence" value="ECO:0007669"/>
    <property type="project" value="UniProtKB-KW"/>
</dbReference>
<dbReference type="InterPro" id="IPR023214">
    <property type="entry name" value="HAD_sf"/>
</dbReference>
<reference evidence="1 2" key="1">
    <citation type="submission" date="2024-04" db="EMBL/GenBank/DDBJ databases">
        <title>WGS of bacteria from Torrens River.</title>
        <authorList>
            <person name="Wyrsch E.R."/>
            <person name="Drigo B."/>
        </authorList>
    </citation>
    <scope>NUCLEOTIDE SEQUENCE [LARGE SCALE GENOMIC DNA]</scope>
    <source>
        <strain evidence="1 2">TWI391</strain>
    </source>
</reference>
<evidence type="ECO:0000313" key="2">
    <source>
        <dbReference type="Proteomes" id="UP001409291"/>
    </source>
</evidence>
<gene>
    <name evidence="1" type="ORF">ABE541_12600</name>
</gene>